<dbReference type="EMBL" id="JAGMWT010000030">
    <property type="protein sequence ID" value="KAH7109867.1"/>
    <property type="molecule type" value="Genomic_DNA"/>
</dbReference>
<evidence type="ECO:0000313" key="3">
    <source>
        <dbReference type="Proteomes" id="UP000700596"/>
    </source>
</evidence>
<feature type="region of interest" description="Disordered" evidence="1">
    <location>
        <begin position="1"/>
        <end position="34"/>
    </location>
</feature>
<organism evidence="2 3">
    <name type="scientific">Dendryphion nanum</name>
    <dbReference type="NCBI Taxonomy" id="256645"/>
    <lineage>
        <taxon>Eukaryota</taxon>
        <taxon>Fungi</taxon>
        <taxon>Dikarya</taxon>
        <taxon>Ascomycota</taxon>
        <taxon>Pezizomycotina</taxon>
        <taxon>Dothideomycetes</taxon>
        <taxon>Pleosporomycetidae</taxon>
        <taxon>Pleosporales</taxon>
        <taxon>Torulaceae</taxon>
        <taxon>Dendryphion</taxon>
    </lineage>
</organism>
<dbReference type="AlphaFoldDB" id="A0A9P9CZQ8"/>
<gene>
    <name evidence="2" type="ORF">B0J11DRAFT_398375</name>
</gene>
<feature type="non-terminal residue" evidence="2">
    <location>
        <position position="92"/>
    </location>
</feature>
<evidence type="ECO:0000256" key="1">
    <source>
        <dbReference type="SAM" id="MobiDB-lite"/>
    </source>
</evidence>
<accession>A0A9P9CZQ8</accession>
<dbReference type="PANTHER" id="PTHR39474">
    <property type="entry name" value="UNNAMED PRODUCT"/>
    <property type="match status" value="1"/>
</dbReference>
<dbReference type="OrthoDB" id="4590138at2759"/>
<dbReference type="PANTHER" id="PTHR39474:SF1">
    <property type="entry name" value="FUNGAL SPECIFIC TRANSCRIPTION FACTOR"/>
    <property type="match status" value="1"/>
</dbReference>
<name>A0A9P9CZQ8_9PLEO</name>
<feature type="non-terminal residue" evidence="2">
    <location>
        <position position="1"/>
    </location>
</feature>
<dbReference type="Proteomes" id="UP000700596">
    <property type="component" value="Unassembled WGS sequence"/>
</dbReference>
<evidence type="ECO:0000313" key="2">
    <source>
        <dbReference type="EMBL" id="KAH7109867.1"/>
    </source>
</evidence>
<reference evidence="2" key="1">
    <citation type="journal article" date="2021" name="Nat. Commun.">
        <title>Genetic determinants of endophytism in the Arabidopsis root mycobiome.</title>
        <authorList>
            <person name="Mesny F."/>
            <person name="Miyauchi S."/>
            <person name="Thiergart T."/>
            <person name="Pickel B."/>
            <person name="Atanasova L."/>
            <person name="Karlsson M."/>
            <person name="Huettel B."/>
            <person name="Barry K.W."/>
            <person name="Haridas S."/>
            <person name="Chen C."/>
            <person name="Bauer D."/>
            <person name="Andreopoulos W."/>
            <person name="Pangilinan J."/>
            <person name="LaButti K."/>
            <person name="Riley R."/>
            <person name="Lipzen A."/>
            <person name="Clum A."/>
            <person name="Drula E."/>
            <person name="Henrissat B."/>
            <person name="Kohler A."/>
            <person name="Grigoriev I.V."/>
            <person name="Martin F.M."/>
            <person name="Hacquard S."/>
        </authorList>
    </citation>
    <scope>NUCLEOTIDE SEQUENCE</scope>
    <source>
        <strain evidence="2">MPI-CAGE-CH-0243</strain>
    </source>
</reference>
<comment type="caution">
    <text evidence="2">The sequence shown here is derived from an EMBL/GenBank/DDBJ whole genome shotgun (WGS) entry which is preliminary data.</text>
</comment>
<protein>
    <submittedName>
        <fullName evidence="2">Uncharacterized protein</fullName>
    </submittedName>
</protein>
<sequence>EKKRSTEQPTQIQQPLPLPAPGEGTTTPLDVGTGQAVKLDHLGPMVVNRDGTLSRIANWEEMSDIERKNTLRILGKRNQLRMDNLKQEEGEG</sequence>
<keyword evidence="3" id="KW-1185">Reference proteome</keyword>
<proteinExistence type="predicted"/>